<name>A0ABW6ZQ22_9HYPH</name>
<protein>
    <recommendedName>
        <fullName evidence="3">GpW protein</fullName>
    </recommendedName>
</protein>
<gene>
    <name evidence="1" type="ORF">V5F32_00840</name>
</gene>
<dbReference type="RefSeq" id="WP_393990791.1">
    <property type="nucleotide sequence ID" value="NZ_JBAFVH010000001.1"/>
</dbReference>
<dbReference type="Gene3D" id="3.30.1580.10">
    <property type="entry name" value="Head-to-tail joining protein W"/>
    <property type="match status" value="1"/>
</dbReference>
<dbReference type="SUPFAM" id="SSF64210">
    <property type="entry name" value="Head-to-tail joining protein W, gpW"/>
    <property type="match status" value="1"/>
</dbReference>
<sequence length="76" mass="8576">MSIDPCAEAERLRALRTEIITGGKPVRIKENEREVQYGPADVPRLDVLIAEYDRACALASGAPRRRFAKRMRFGCN</sequence>
<accession>A0ABW6ZQ22</accession>
<dbReference type="EMBL" id="JBAFVH010000001">
    <property type="protein sequence ID" value="MFG1370703.1"/>
    <property type="molecule type" value="Genomic_DNA"/>
</dbReference>
<comment type="caution">
    <text evidence="1">The sequence shown here is derived from an EMBL/GenBank/DDBJ whole genome shotgun (WGS) entry which is preliminary data.</text>
</comment>
<proteinExistence type="predicted"/>
<evidence type="ECO:0000313" key="1">
    <source>
        <dbReference type="EMBL" id="MFG1370703.1"/>
    </source>
</evidence>
<organism evidence="1 2">
    <name type="scientific">Xanthobacter oligotrophicus</name>
    <dbReference type="NCBI Taxonomy" id="2607286"/>
    <lineage>
        <taxon>Bacteria</taxon>
        <taxon>Pseudomonadati</taxon>
        <taxon>Pseudomonadota</taxon>
        <taxon>Alphaproteobacteria</taxon>
        <taxon>Hyphomicrobiales</taxon>
        <taxon>Xanthobacteraceae</taxon>
        <taxon>Xanthobacter</taxon>
    </lineage>
</organism>
<keyword evidence="2" id="KW-1185">Reference proteome</keyword>
<evidence type="ECO:0008006" key="3">
    <source>
        <dbReference type="Google" id="ProtNLM"/>
    </source>
</evidence>
<dbReference type="InterPro" id="IPR036626">
    <property type="entry name" value="GpW_sf"/>
</dbReference>
<reference evidence="1 2" key="1">
    <citation type="submission" date="2024-02" db="EMBL/GenBank/DDBJ databases">
        <title>Expansion and revision of Xanthobacter and proposal of Roseixanthobacter gen. nov.</title>
        <authorList>
            <person name="Soltysiak M.P.M."/>
            <person name="Jalihal A."/>
            <person name="Ory A."/>
            <person name="Chrisophersen C."/>
            <person name="Lee A.D."/>
            <person name="Boulton J."/>
            <person name="Springer M."/>
        </authorList>
    </citation>
    <scope>NUCLEOTIDE SEQUENCE [LARGE SCALE GENOMIC DNA]</scope>
    <source>
        <strain evidence="1 2">23A</strain>
    </source>
</reference>
<evidence type="ECO:0000313" key="2">
    <source>
        <dbReference type="Proteomes" id="UP001604002"/>
    </source>
</evidence>
<dbReference type="Proteomes" id="UP001604002">
    <property type="component" value="Unassembled WGS sequence"/>
</dbReference>